<name>G7WB57_DESOD</name>
<protein>
    <submittedName>
        <fullName evidence="1">Uncharacterized protein</fullName>
    </submittedName>
</protein>
<organism evidence="1 2">
    <name type="scientific">Desulfosporosinus orientis (strain ATCC 19365 / DSM 765 / NCIMB 8382 / VKM B-1628 / Singapore I)</name>
    <name type="common">Desulfotomaculum orientis</name>
    <dbReference type="NCBI Taxonomy" id="768706"/>
    <lineage>
        <taxon>Bacteria</taxon>
        <taxon>Bacillati</taxon>
        <taxon>Bacillota</taxon>
        <taxon>Clostridia</taxon>
        <taxon>Eubacteriales</taxon>
        <taxon>Desulfitobacteriaceae</taxon>
        <taxon>Desulfosporosinus</taxon>
    </lineage>
</organism>
<evidence type="ECO:0000313" key="1">
    <source>
        <dbReference type="EMBL" id="AET67838.1"/>
    </source>
</evidence>
<keyword evidence="2" id="KW-1185">Reference proteome</keyword>
<dbReference type="KEGG" id="dor:Desor_2236"/>
<dbReference type="STRING" id="768706.Desor_2236"/>
<accession>G7WB57</accession>
<reference evidence="1 2" key="2">
    <citation type="journal article" date="2012" name="J. Bacteriol.">
        <title>Complete genome sequences of Desulfosporosinus orientis DSM765T, Desulfosporosinus youngiae DSM17734T, Desulfosporosinus meridiei DSM13257T, and Desulfosporosinus acidiphilus DSM22704T.</title>
        <authorList>
            <person name="Pester M."/>
            <person name="Brambilla E."/>
            <person name="Alazard D."/>
            <person name="Rattei T."/>
            <person name="Weinmaier T."/>
            <person name="Han J."/>
            <person name="Lucas S."/>
            <person name="Lapidus A."/>
            <person name="Cheng J.F."/>
            <person name="Goodwin L."/>
            <person name="Pitluck S."/>
            <person name="Peters L."/>
            <person name="Ovchinnikova G."/>
            <person name="Teshima H."/>
            <person name="Detter J.C."/>
            <person name="Han C.S."/>
            <person name="Tapia R."/>
            <person name="Land M.L."/>
            <person name="Hauser L."/>
            <person name="Kyrpides N.C."/>
            <person name="Ivanova N.N."/>
            <person name="Pagani I."/>
            <person name="Huntmann M."/>
            <person name="Wei C.L."/>
            <person name="Davenport K.W."/>
            <person name="Daligault H."/>
            <person name="Chain P.S."/>
            <person name="Chen A."/>
            <person name="Mavromatis K."/>
            <person name="Markowitz V."/>
            <person name="Szeto E."/>
            <person name="Mikhailova N."/>
            <person name="Pati A."/>
            <person name="Wagner M."/>
            <person name="Woyke T."/>
            <person name="Ollivier B."/>
            <person name="Klenk H.P."/>
            <person name="Spring S."/>
            <person name="Loy A."/>
        </authorList>
    </citation>
    <scope>NUCLEOTIDE SEQUENCE [LARGE SCALE GENOMIC DNA]</scope>
    <source>
        <strain evidence="2">ATCC 19365 / DSM 765 / NCIMB 8382 / VKM B-1628</strain>
    </source>
</reference>
<gene>
    <name evidence="1" type="ordered locus">Desor_2236</name>
</gene>
<dbReference type="AlphaFoldDB" id="G7WB57"/>
<dbReference type="HOGENOM" id="CLU_3342913_0_0_9"/>
<sequence length="37" mass="4308">MNVLTRRRKPSERYETSGSLKDKSIILMPTEKLLGRC</sequence>
<dbReference type="Proteomes" id="UP000006346">
    <property type="component" value="Chromosome"/>
</dbReference>
<evidence type="ECO:0000313" key="2">
    <source>
        <dbReference type="Proteomes" id="UP000006346"/>
    </source>
</evidence>
<proteinExistence type="predicted"/>
<reference evidence="2" key="1">
    <citation type="submission" date="2011-11" db="EMBL/GenBank/DDBJ databases">
        <title>Complete sequence of Desulfosporosinus orientis DSM 765.</title>
        <authorList>
            <person name="Lucas S."/>
            <person name="Han J."/>
            <person name="Lapidus A."/>
            <person name="Cheng J.-F."/>
            <person name="Goodwin L."/>
            <person name="Pitluck S."/>
            <person name="Peters L."/>
            <person name="Ovchinnikova G."/>
            <person name="Teshima H."/>
            <person name="Detter J.C."/>
            <person name="Han C."/>
            <person name="Tapia R."/>
            <person name="Land M."/>
            <person name="Hauser L."/>
            <person name="Kyrpides N."/>
            <person name="Ivanova N."/>
            <person name="Pagani I."/>
            <person name="Pester M."/>
            <person name="Spring S."/>
            <person name="Ollivier B."/>
            <person name="Rattei T."/>
            <person name="Klenk H.-P."/>
            <person name="Wagner M."/>
            <person name="Loy A."/>
            <person name="Woyke T."/>
        </authorList>
    </citation>
    <scope>NUCLEOTIDE SEQUENCE [LARGE SCALE GENOMIC DNA]</scope>
    <source>
        <strain evidence="2">ATCC 19365 / DSM 765 / NCIMB 8382 / VKM B-1628</strain>
    </source>
</reference>
<dbReference type="EMBL" id="CP003108">
    <property type="protein sequence ID" value="AET67838.1"/>
    <property type="molecule type" value="Genomic_DNA"/>
</dbReference>